<dbReference type="EMBL" id="BARV01015696">
    <property type="protein sequence ID" value="GAI32281.1"/>
    <property type="molecule type" value="Genomic_DNA"/>
</dbReference>
<evidence type="ECO:0008006" key="2">
    <source>
        <dbReference type="Google" id="ProtNLM"/>
    </source>
</evidence>
<accession>X1NPZ9</accession>
<evidence type="ECO:0000313" key="1">
    <source>
        <dbReference type="EMBL" id="GAI32281.1"/>
    </source>
</evidence>
<name>X1NPZ9_9ZZZZ</name>
<dbReference type="SUPFAM" id="SSF48452">
    <property type="entry name" value="TPR-like"/>
    <property type="match status" value="1"/>
</dbReference>
<comment type="caution">
    <text evidence="1">The sequence shown here is derived from an EMBL/GenBank/DDBJ whole genome shotgun (WGS) entry which is preliminary data.</text>
</comment>
<sequence>MYNTILAYRKLRKWEKAASTLQMYQEKYPAAAKSSGMDIELATIYEEQNQYLKAIEVLQVRVPGD</sequence>
<reference evidence="1" key="1">
    <citation type="journal article" date="2014" name="Front. Microbiol.">
        <title>High frequency of phylogenetically diverse reductive dehalogenase-homologous genes in deep subseafloor sedimentary metagenomes.</title>
        <authorList>
            <person name="Kawai M."/>
            <person name="Futagami T."/>
            <person name="Toyoda A."/>
            <person name="Takaki Y."/>
            <person name="Nishi S."/>
            <person name="Hori S."/>
            <person name="Arai W."/>
            <person name="Tsubouchi T."/>
            <person name="Morono Y."/>
            <person name="Uchiyama I."/>
            <person name="Ito T."/>
            <person name="Fujiyama A."/>
            <person name="Inagaki F."/>
            <person name="Takami H."/>
        </authorList>
    </citation>
    <scope>NUCLEOTIDE SEQUENCE</scope>
    <source>
        <strain evidence="1">Expedition CK06-06</strain>
    </source>
</reference>
<dbReference type="AlphaFoldDB" id="X1NPZ9"/>
<dbReference type="Pfam" id="PF13174">
    <property type="entry name" value="TPR_6"/>
    <property type="match status" value="1"/>
</dbReference>
<dbReference type="InterPro" id="IPR011990">
    <property type="entry name" value="TPR-like_helical_dom_sf"/>
</dbReference>
<gene>
    <name evidence="1" type="ORF">S06H3_27091</name>
</gene>
<proteinExistence type="predicted"/>
<dbReference type="InterPro" id="IPR019734">
    <property type="entry name" value="TPR_rpt"/>
</dbReference>
<organism evidence="1">
    <name type="scientific">marine sediment metagenome</name>
    <dbReference type="NCBI Taxonomy" id="412755"/>
    <lineage>
        <taxon>unclassified sequences</taxon>
        <taxon>metagenomes</taxon>
        <taxon>ecological metagenomes</taxon>
    </lineage>
</organism>
<dbReference type="Gene3D" id="1.25.40.10">
    <property type="entry name" value="Tetratricopeptide repeat domain"/>
    <property type="match status" value="1"/>
</dbReference>
<protein>
    <recommendedName>
        <fullName evidence="2">Outer membrane lipoprotein BamD-like domain-containing protein</fullName>
    </recommendedName>
</protein>